<evidence type="ECO:0000313" key="9">
    <source>
        <dbReference type="EMBL" id="KKP57527.1"/>
    </source>
</evidence>
<keyword evidence="4 6" id="KW-0067">ATP-binding</keyword>
<dbReference type="Proteomes" id="UP000034176">
    <property type="component" value="Unassembled WGS sequence"/>
</dbReference>
<evidence type="ECO:0000256" key="4">
    <source>
        <dbReference type="ARBA" id="ARBA00022840"/>
    </source>
</evidence>
<evidence type="ECO:0000256" key="6">
    <source>
        <dbReference type="RuleBase" id="RU003811"/>
    </source>
</evidence>
<protein>
    <recommendedName>
        <fullName evidence="7">NH(3)-dependent NAD(+) synthetase</fullName>
        <ecNumber evidence="7">6.3.1.5</ecNumber>
    </recommendedName>
</protein>
<name>A0A0G0DQW4_9BACT</name>
<dbReference type="SUPFAM" id="SSF52402">
    <property type="entry name" value="Adenine nucleotide alpha hydrolases-like"/>
    <property type="match status" value="1"/>
</dbReference>
<dbReference type="InterPro" id="IPR014729">
    <property type="entry name" value="Rossmann-like_a/b/a_fold"/>
</dbReference>
<evidence type="ECO:0000259" key="8">
    <source>
        <dbReference type="Pfam" id="PF02540"/>
    </source>
</evidence>
<evidence type="ECO:0000256" key="5">
    <source>
        <dbReference type="ARBA" id="ARBA00023027"/>
    </source>
</evidence>
<evidence type="ECO:0000256" key="2">
    <source>
        <dbReference type="ARBA" id="ARBA00022598"/>
    </source>
</evidence>
<dbReference type="InterPro" id="IPR022310">
    <property type="entry name" value="NAD/GMP_synthase"/>
</dbReference>
<evidence type="ECO:0000256" key="3">
    <source>
        <dbReference type="ARBA" id="ARBA00022741"/>
    </source>
</evidence>
<evidence type="ECO:0000313" key="10">
    <source>
        <dbReference type="Proteomes" id="UP000034176"/>
    </source>
</evidence>
<dbReference type="AlphaFoldDB" id="A0A0G0DQW4"/>
<organism evidence="9 10">
    <name type="scientific">Candidatus Gottesmanbacteria bacterium GW2011_GWA1_34_13</name>
    <dbReference type="NCBI Taxonomy" id="1618434"/>
    <lineage>
        <taxon>Bacteria</taxon>
        <taxon>Candidatus Gottesmaniibacteriota</taxon>
    </lineage>
</organism>
<gene>
    <name evidence="9" type="ORF">UR52_C0029G0001</name>
</gene>
<comment type="caution">
    <text evidence="9">The sequence shown here is derived from an EMBL/GenBank/DDBJ whole genome shotgun (WGS) entry which is preliminary data.</text>
</comment>
<feature type="non-terminal residue" evidence="9">
    <location>
        <position position="147"/>
    </location>
</feature>
<reference evidence="9 10" key="1">
    <citation type="journal article" date="2015" name="Nature">
        <title>rRNA introns, odd ribosomes, and small enigmatic genomes across a large radiation of phyla.</title>
        <authorList>
            <person name="Brown C.T."/>
            <person name="Hug L.A."/>
            <person name="Thomas B.C."/>
            <person name="Sharon I."/>
            <person name="Castelle C.J."/>
            <person name="Singh A."/>
            <person name="Wilkins M.J."/>
            <person name="Williams K.H."/>
            <person name="Banfield J.F."/>
        </authorList>
    </citation>
    <scope>NUCLEOTIDE SEQUENCE [LARGE SCALE GENOMIC DNA]</scope>
</reference>
<dbReference type="NCBIfam" id="TIGR00552">
    <property type="entry name" value="nadE"/>
    <property type="match status" value="1"/>
</dbReference>
<dbReference type="UniPathway" id="UPA00253"/>
<dbReference type="EMBL" id="LBPN01000029">
    <property type="protein sequence ID" value="KKP57527.1"/>
    <property type="molecule type" value="Genomic_DNA"/>
</dbReference>
<dbReference type="STRING" id="1618434.UR52_C0029G0001"/>
<comment type="pathway">
    <text evidence="1">Cofactor biosynthesis; NAD(+) biosynthesis.</text>
</comment>
<dbReference type="Gene3D" id="3.40.50.620">
    <property type="entry name" value="HUPs"/>
    <property type="match status" value="1"/>
</dbReference>
<evidence type="ECO:0000256" key="7">
    <source>
        <dbReference type="RuleBase" id="RU003812"/>
    </source>
</evidence>
<proteinExistence type="inferred from homology"/>
<comment type="catalytic activity">
    <reaction evidence="7">
        <text>deamido-NAD(+) + NH4(+) + ATP = AMP + diphosphate + NAD(+) + H(+)</text>
        <dbReference type="Rhea" id="RHEA:21188"/>
        <dbReference type="ChEBI" id="CHEBI:15378"/>
        <dbReference type="ChEBI" id="CHEBI:28938"/>
        <dbReference type="ChEBI" id="CHEBI:30616"/>
        <dbReference type="ChEBI" id="CHEBI:33019"/>
        <dbReference type="ChEBI" id="CHEBI:57540"/>
        <dbReference type="ChEBI" id="CHEBI:58437"/>
        <dbReference type="ChEBI" id="CHEBI:456215"/>
        <dbReference type="EC" id="6.3.1.5"/>
    </reaction>
</comment>
<keyword evidence="5 6" id="KW-0520">NAD</keyword>
<dbReference type="GO" id="GO:0009435">
    <property type="term" value="P:NAD+ biosynthetic process"/>
    <property type="evidence" value="ECO:0007669"/>
    <property type="project" value="UniProtKB-UniPathway"/>
</dbReference>
<dbReference type="Pfam" id="PF02540">
    <property type="entry name" value="NAD_synthase"/>
    <property type="match status" value="1"/>
</dbReference>
<dbReference type="EC" id="6.3.1.5" evidence="7"/>
<dbReference type="GO" id="GO:0004359">
    <property type="term" value="F:glutaminase activity"/>
    <property type="evidence" value="ECO:0007669"/>
    <property type="project" value="InterPro"/>
</dbReference>
<keyword evidence="2 6" id="KW-0436">Ligase</keyword>
<dbReference type="GO" id="GO:0003952">
    <property type="term" value="F:NAD+ synthase (glutamine-hydrolyzing) activity"/>
    <property type="evidence" value="ECO:0007669"/>
    <property type="project" value="InterPro"/>
</dbReference>
<dbReference type="InterPro" id="IPR003694">
    <property type="entry name" value="NAD_synthase"/>
</dbReference>
<comment type="similarity">
    <text evidence="6">Belongs to the NAD synthetase family.</text>
</comment>
<dbReference type="GO" id="GO:0005737">
    <property type="term" value="C:cytoplasm"/>
    <property type="evidence" value="ECO:0007669"/>
    <property type="project" value="InterPro"/>
</dbReference>
<keyword evidence="3 6" id="KW-0547">Nucleotide-binding</keyword>
<evidence type="ECO:0000256" key="1">
    <source>
        <dbReference type="ARBA" id="ARBA00004790"/>
    </source>
</evidence>
<feature type="domain" description="NAD/GMP synthase" evidence="8">
    <location>
        <begin position="11"/>
        <end position="146"/>
    </location>
</feature>
<accession>A0A0G0DQW4</accession>
<sequence>MRKINIPSESTKIVDFIRQTVQKVGFSQVVIGLSGGVDSAVAAALATKALGKENVHVVILPFGKLHTQAKENATSLIKQLQIPAHHIHEIEITSIVEELNKKLNLYSSNPDEVVDEKLTMNSSRFANAFSNNKVRLGNIAARTRMIV</sequence>
<dbReference type="GO" id="GO:0005524">
    <property type="term" value="F:ATP binding"/>
    <property type="evidence" value="ECO:0007669"/>
    <property type="project" value="UniProtKB-KW"/>
</dbReference>
<dbReference type="GO" id="GO:0008795">
    <property type="term" value="F:NAD+ synthase activity"/>
    <property type="evidence" value="ECO:0007669"/>
    <property type="project" value="UniProtKB-EC"/>
</dbReference>